<evidence type="ECO:0000313" key="3">
    <source>
        <dbReference type="Proteomes" id="UP000606115"/>
    </source>
</evidence>
<evidence type="ECO:0000313" key="2">
    <source>
        <dbReference type="EMBL" id="GGJ59868.1"/>
    </source>
</evidence>
<dbReference type="EMBL" id="BMKX01000003">
    <property type="protein sequence ID" value="GGJ59868.1"/>
    <property type="molecule type" value="Genomic_DNA"/>
</dbReference>
<comment type="caution">
    <text evidence="2">The sequence shown here is derived from an EMBL/GenBank/DDBJ whole genome shotgun (WGS) entry which is preliminary data.</text>
</comment>
<evidence type="ECO:0008006" key="4">
    <source>
        <dbReference type="Google" id="ProtNLM"/>
    </source>
</evidence>
<feature type="transmembrane region" description="Helical" evidence="1">
    <location>
        <begin position="20"/>
        <end position="38"/>
    </location>
</feature>
<organism evidence="2 3">
    <name type="scientific">Glutamicibacter ardleyensis</name>
    <dbReference type="NCBI Taxonomy" id="225894"/>
    <lineage>
        <taxon>Bacteria</taxon>
        <taxon>Bacillati</taxon>
        <taxon>Actinomycetota</taxon>
        <taxon>Actinomycetes</taxon>
        <taxon>Micrococcales</taxon>
        <taxon>Micrococcaceae</taxon>
        <taxon>Glutamicibacter</taxon>
    </lineage>
</organism>
<dbReference type="InterPro" id="IPR021202">
    <property type="entry name" value="Rv3654c-like"/>
</dbReference>
<name>A0ABQ2DJP7_9MICC</name>
<accession>A0ABQ2DJP7</accession>
<gene>
    <name evidence="2" type="ORF">GCM10007173_18360</name>
</gene>
<keyword evidence="1" id="KW-0812">Transmembrane</keyword>
<keyword evidence="1" id="KW-1133">Transmembrane helix</keyword>
<protein>
    <recommendedName>
        <fullName evidence="4">Flp pilus-assembly TadG-like N-terminal domain-containing protein</fullName>
    </recommendedName>
</protein>
<dbReference type="NCBIfam" id="TIGR03816">
    <property type="entry name" value="tadE_like_DECH"/>
    <property type="match status" value="1"/>
</dbReference>
<keyword evidence="1" id="KW-0472">Membrane</keyword>
<dbReference type="RefSeq" id="WP_188685199.1">
    <property type="nucleotide sequence ID" value="NZ_BMKX01000003.1"/>
</dbReference>
<keyword evidence="3" id="KW-1185">Reference proteome</keyword>
<sequence>MSGLHFLKDESGNGTVTVTALVAVAIILTCAVLLWTAATHASMRAASAADLAALAAADTARGLRAGDPCGIAGSVSAENDALLQSCAVEADGTSVRVTVSVPVNFTALDVQLFDATARARAGAPPLDQR</sequence>
<dbReference type="GeneID" id="303304203"/>
<proteinExistence type="predicted"/>
<evidence type="ECO:0000256" key="1">
    <source>
        <dbReference type="SAM" id="Phobius"/>
    </source>
</evidence>
<dbReference type="Proteomes" id="UP000606115">
    <property type="component" value="Unassembled WGS sequence"/>
</dbReference>
<reference evidence="3" key="1">
    <citation type="journal article" date="2019" name="Int. J. Syst. Evol. Microbiol.">
        <title>The Global Catalogue of Microorganisms (GCM) 10K type strain sequencing project: providing services to taxonomists for standard genome sequencing and annotation.</title>
        <authorList>
            <consortium name="The Broad Institute Genomics Platform"/>
            <consortium name="The Broad Institute Genome Sequencing Center for Infectious Disease"/>
            <person name="Wu L."/>
            <person name="Ma J."/>
        </authorList>
    </citation>
    <scope>NUCLEOTIDE SEQUENCE [LARGE SCALE GENOMIC DNA]</scope>
    <source>
        <strain evidence="3">CGMCC 1.3685</strain>
    </source>
</reference>